<feature type="domain" description="GtrA/DPMS transmembrane" evidence="7">
    <location>
        <begin position="6"/>
        <end position="119"/>
    </location>
</feature>
<proteinExistence type="inferred from homology"/>
<evidence type="ECO:0000313" key="8">
    <source>
        <dbReference type="EMBL" id="ADL51289.1"/>
    </source>
</evidence>
<dbReference type="eggNOG" id="COG2246">
    <property type="taxonomic scope" value="Bacteria"/>
</dbReference>
<feature type="transmembrane region" description="Helical" evidence="6">
    <location>
        <begin position="7"/>
        <end position="26"/>
    </location>
</feature>
<keyword evidence="3 6" id="KW-0812">Transmembrane</keyword>
<evidence type="ECO:0000256" key="6">
    <source>
        <dbReference type="SAM" id="Phobius"/>
    </source>
</evidence>
<name>D9SWS8_CLOC7</name>
<dbReference type="KEGG" id="ccb:Clocel_1541"/>
<protein>
    <submittedName>
        <fullName evidence="8">GtrA family protein</fullName>
    </submittedName>
</protein>
<dbReference type="OrthoDB" id="9812049at2"/>
<dbReference type="InterPro" id="IPR007267">
    <property type="entry name" value="GtrA_DPMS_TM"/>
</dbReference>
<sequence length="123" mass="13927">MVQMMKFALVGVSNTAISLIVYNILVVLGVNYMLANIIGYCVGVINSFIWNKNWVFKSNENSSAIIFKFVAVNILTLVVTTMFLYIFVDILGYSKFISQIFSTVVGMGINYLLNKIWTFKEVK</sequence>
<evidence type="ECO:0000256" key="1">
    <source>
        <dbReference type="ARBA" id="ARBA00004141"/>
    </source>
</evidence>
<gene>
    <name evidence="8" type="ordered locus">Clocel_1541</name>
</gene>
<organism evidence="8 9">
    <name type="scientific">Clostridium cellulovorans (strain ATCC 35296 / DSM 3052 / OCM 3 / 743B)</name>
    <dbReference type="NCBI Taxonomy" id="573061"/>
    <lineage>
        <taxon>Bacteria</taxon>
        <taxon>Bacillati</taxon>
        <taxon>Bacillota</taxon>
        <taxon>Clostridia</taxon>
        <taxon>Eubacteriales</taxon>
        <taxon>Clostridiaceae</taxon>
        <taxon>Clostridium</taxon>
    </lineage>
</organism>
<evidence type="ECO:0000313" key="9">
    <source>
        <dbReference type="Proteomes" id="UP000002730"/>
    </source>
</evidence>
<dbReference type="PANTHER" id="PTHR38459">
    <property type="entry name" value="PROPHAGE BACTOPRENOL-LINKED GLUCOSE TRANSLOCASE HOMOLOG"/>
    <property type="match status" value="1"/>
</dbReference>
<dbReference type="AlphaFoldDB" id="D9SWS8"/>
<comment type="subcellular location">
    <subcellularLocation>
        <location evidence="1">Membrane</location>
        <topology evidence="1">Multi-pass membrane protein</topology>
    </subcellularLocation>
</comment>
<dbReference type="PANTHER" id="PTHR38459:SF1">
    <property type="entry name" value="PROPHAGE BACTOPRENOL-LINKED GLUCOSE TRANSLOCASE HOMOLOG"/>
    <property type="match status" value="1"/>
</dbReference>
<dbReference type="Pfam" id="PF04138">
    <property type="entry name" value="GtrA_DPMS_TM"/>
    <property type="match status" value="1"/>
</dbReference>
<evidence type="ECO:0000256" key="5">
    <source>
        <dbReference type="ARBA" id="ARBA00023136"/>
    </source>
</evidence>
<dbReference type="STRING" id="573061.Clocel_1541"/>
<dbReference type="Proteomes" id="UP000002730">
    <property type="component" value="Chromosome"/>
</dbReference>
<reference evidence="8 9" key="1">
    <citation type="submission" date="2010-08" db="EMBL/GenBank/DDBJ databases">
        <title>Complete sequence of Clostridium cellulovorans 743B.</title>
        <authorList>
            <consortium name="US DOE Joint Genome Institute"/>
            <person name="Lucas S."/>
            <person name="Copeland A."/>
            <person name="Lapidus A."/>
            <person name="Cheng J.-F."/>
            <person name="Bruce D."/>
            <person name="Goodwin L."/>
            <person name="Pitluck S."/>
            <person name="Chertkov O."/>
            <person name="Detter J.C."/>
            <person name="Han C."/>
            <person name="Tapia R."/>
            <person name="Land M."/>
            <person name="Hauser L."/>
            <person name="Chang Y.-J."/>
            <person name="Jeffries C."/>
            <person name="Kyrpides N."/>
            <person name="Ivanova N."/>
            <person name="Mikhailova N."/>
            <person name="Hemme C.L."/>
            <person name="Woyke T."/>
        </authorList>
    </citation>
    <scope>NUCLEOTIDE SEQUENCE [LARGE SCALE GENOMIC DNA]</scope>
    <source>
        <strain evidence="9">ATCC 35296 / DSM 3052 / OCM 3 / 743B</strain>
    </source>
</reference>
<keyword evidence="4 6" id="KW-1133">Transmembrane helix</keyword>
<evidence type="ECO:0000256" key="3">
    <source>
        <dbReference type="ARBA" id="ARBA00022692"/>
    </source>
</evidence>
<evidence type="ECO:0000256" key="2">
    <source>
        <dbReference type="ARBA" id="ARBA00009399"/>
    </source>
</evidence>
<evidence type="ECO:0000259" key="7">
    <source>
        <dbReference type="Pfam" id="PF04138"/>
    </source>
</evidence>
<dbReference type="HOGENOM" id="CLU_083873_4_1_9"/>
<comment type="similarity">
    <text evidence="2">Belongs to the GtrA family.</text>
</comment>
<keyword evidence="5 6" id="KW-0472">Membrane</keyword>
<feature type="transmembrane region" description="Helical" evidence="6">
    <location>
        <begin position="93"/>
        <end position="113"/>
    </location>
</feature>
<dbReference type="EMBL" id="CP002160">
    <property type="protein sequence ID" value="ADL51289.1"/>
    <property type="molecule type" value="Genomic_DNA"/>
</dbReference>
<feature type="transmembrane region" description="Helical" evidence="6">
    <location>
        <begin position="63"/>
        <end position="87"/>
    </location>
</feature>
<dbReference type="InterPro" id="IPR051401">
    <property type="entry name" value="GtrA_CellWall_Glycosyl"/>
</dbReference>
<accession>D9SWS8</accession>
<evidence type="ECO:0000256" key="4">
    <source>
        <dbReference type="ARBA" id="ARBA00022989"/>
    </source>
</evidence>
<dbReference type="GO" id="GO:0005886">
    <property type="term" value="C:plasma membrane"/>
    <property type="evidence" value="ECO:0007669"/>
    <property type="project" value="TreeGrafter"/>
</dbReference>
<feature type="transmembrane region" description="Helical" evidence="6">
    <location>
        <begin position="32"/>
        <end position="51"/>
    </location>
</feature>
<keyword evidence="9" id="KW-1185">Reference proteome</keyword>
<dbReference type="GO" id="GO:0000271">
    <property type="term" value="P:polysaccharide biosynthetic process"/>
    <property type="evidence" value="ECO:0007669"/>
    <property type="project" value="InterPro"/>
</dbReference>